<feature type="transmembrane region" description="Helical" evidence="1">
    <location>
        <begin position="178"/>
        <end position="198"/>
    </location>
</feature>
<keyword evidence="3" id="KW-1185">Reference proteome</keyword>
<name>A0A1R2D056_9CILI</name>
<gene>
    <name evidence="2" type="ORF">SteCoe_2114</name>
</gene>
<dbReference type="GO" id="GO:0016020">
    <property type="term" value="C:membrane"/>
    <property type="evidence" value="ECO:0007669"/>
    <property type="project" value="TreeGrafter"/>
</dbReference>
<keyword evidence="1" id="KW-0812">Transmembrane</keyword>
<proteinExistence type="predicted"/>
<evidence type="ECO:0000256" key="1">
    <source>
        <dbReference type="SAM" id="Phobius"/>
    </source>
</evidence>
<feature type="transmembrane region" description="Helical" evidence="1">
    <location>
        <begin position="50"/>
        <end position="67"/>
    </location>
</feature>
<feature type="transmembrane region" description="Helical" evidence="1">
    <location>
        <begin position="79"/>
        <end position="99"/>
    </location>
</feature>
<dbReference type="Pfam" id="PF12400">
    <property type="entry name" value="STIMATE"/>
    <property type="match status" value="1"/>
</dbReference>
<evidence type="ECO:0000313" key="2">
    <source>
        <dbReference type="EMBL" id="OMJ94625.1"/>
    </source>
</evidence>
<feature type="transmembrane region" description="Helical" evidence="1">
    <location>
        <begin position="136"/>
        <end position="158"/>
    </location>
</feature>
<reference evidence="2 3" key="1">
    <citation type="submission" date="2016-11" db="EMBL/GenBank/DDBJ databases">
        <title>The macronuclear genome of Stentor coeruleus: a giant cell with tiny introns.</title>
        <authorList>
            <person name="Slabodnick M."/>
            <person name="Ruby J.G."/>
            <person name="Reiff S.B."/>
            <person name="Swart E.C."/>
            <person name="Gosai S."/>
            <person name="Prabakaran S."/>
            <person name="Witkowska E."/>
            <person name="Larue G.E."/>
            <person name="Fisher S."/>
            <person name="Freeman R.M."/>
            <person name="Gunawardena J."/>
            <person name="Chu W."/>
            <person name="Stover N.A."/>
            <person name="Gregory B.D."/>
            <person name="Nowacki M."/>
            <person name="Derisi J."/>
            <person name="Roy S.W."/>
            <person name="Marshall W.F."/>
            <person name="Sood P."/>
        </authorList>
    </citation>
    <scope>NUCLEOTIDE SEQUENCE [LARGE SCALE GENOMIC DNA]</scope>
    <source>
        <strain evidence="2">WM001</strain>
    </source>
</reference>
<dbReference type="PANTHER" id="PTHR31735:SF1">
    <property type="entry name" value="VACUOLAR MEMBRANE PROTEIN YPL162C"/>
    <property type="match status" value="1"/>
</dbReference>
<dbReference type="PANTHER" id="PTHR31735">
    <property type="entry name" value="VACUOLAR MEMBRANE PROTEIN YPL162C"/>
    <property type="match status" value="1"/>
</dbReference>
<protein>
    <submittedName>
        <fullName evidence="2">Uncharacterized protein</fullName>
    </submittedName>
</protein>
<accession>A0A1R2D056</accession>
<dbReference type="AlphaFoldDB" id="A0A1R2D056"/>
<feature type="transmembrane region" description="Helical" evidence="1">
    <location>
        <begin position="6"/>
        <end position="29"/>
    </location>
</feature>
<keyword evidence="1" id="KW-0472">Membrane</keyword>
<dbReference type="InterPro" id="IPR022127">
    <property type="entry name" value="STIMATE/YPL162C"/>
</dbReference>
<dbReference type="Proteomes" id="UP000187209">
    <property type="component" value="Unassembled WGS sequence"/>
</dbReference>
<dbReference type="EMBL" id="MPUH01000023">
    <property type="protein sequence ID" value="OMJ94625.1"/>
    <property type="molecule type" value="Genomic_DNA"/>
</dbReference>
<dbReference type="OrthoDB" id="431202at2759"/>
<evidence type="ECO:0000313" key="3">
    <source>
        <dbReference type="Proteomes" id="UP000187209"/>
    </source>
</evidence>
<organism evidence="2 3">
    <name type="scientific">Stentor coeruleus</name>
    <dbReference type="NCBI Taxonomy" id="5963"/>
    <lineage>
        <taxon>Eukaryota</taxon>
        <taxon>Sar</taxon>
        <taxon>Alveolata</taxon>
        <taxon>Ciliophora</taxon>
        <taxon>Postciliodesmatophora</taxon>
        <taxon>Heterotrichea</taxon>
        <taxon>Heterotrichida</taxon>
        <taxon>Stentoridae</taxon>
        <taxon>Stentor</taxon>
    </lineage>
</organism>
<keyword evidence="1" id="KW-1133">Transmembrane helix</keyword>
<sequence>MDSECSLFGVFGGVVQLILAFVCFSSLVIKRYTERPLRSWPIFALDTSKQAFSALVAHVMNIMGALILSQRQEGNPCMWYFITLMMDTTIGVLIAYSFIRLSEKISRNYGWTKAISGNYSEDTDEEIDLAAWALQLMIWVSIVAMTKWFLLMVITHFSEFYMEIGKKALTPFSENPKFELVFVMVMVPAVMNIFQFWVQDNFLKAI</sequence>
<comment type="caution">
    <text evidence="2">The sequence shown here is derived from an EMBL/GenBank/DDBJ whole genome shotgun (WGS) entry which is preliminary data.</text>
</comment>